<dbReference type="InterPro" id="IPR019546">
    <property type="entry name" value="TAT_signal_bac_arc"/>
</dbReference>
<dbReference type="AlphaFoldDB" id="D0KWB9"/>
<proteinExistence type="inferred from homology"/>
<keyword evidence="4" id="KW-0997">Cell inner membrane</keyword>
<comment type="similarity">
    <text evidence="7">Belongs to the CmpA/NrtA family.</text>
</comment>
<evidence type="ECO:0000313" key="10">
    <source>
        <dbReference type="Proteomes" id="UP000009102"/>
    </source>
</evidence>
<dbReference type="eggNOG" id="COG0715">
    <property type="taxonomic scope" value="Bacteria"/>
</dbReference>
<dbReference type="HOGENOM" id="CLU_037398_3_1_6"/>
<gene>
    <name evidence="9" type="ordered locus">Hneap_2206</name>
</gene>
<dbReference type="PANTHER" id="PTHR30024:SF43">
    <property type="entry name" value="BLL4572 PROTEIN"/>
    <property type="match status" value="1"/>
</dbReference>
<name>D0KWB9_HALNC</name>
<keyword evidence="10" id="KW-1185">Reference proteome</keyword>
<dbReference type="PANTHER" id="PTHR30024">
    <property type="entry name" value="ALIPHATIC SULFONATES-BINDING PROTEIN-RELATED"/>
    <property type="match status" value="1"/>
</dbReference>
<reference evidence="9 10" key="1">
    <citation type="submission" date="2009-10" db="EMBL/GenBank/DDBJ databases">
        <title>Complete sequence of Halothiobacillus neapolitanus c2.</title>
        <authorList>
            <consortium name="US DOE Joint Genome Institute"/>
            <person name="Lucas S."/>
            <person name="Copeland A."/>
            <person name="Lapidus A."/>
            <person name="Glavina del Rio T."/>
            <person name="Tice H."/>
            <person name="Bruce D."/>
            <person name="Goodwin L."/>
            <person name="Pitluck S."/>
            <person name="Davenport K."/>
            <person name="Brettin T."/>
            <person name="Detter J.C."/>
            <person name="Han C."/>
            <person name="Tapia R."/>
            <person name="Larimer F."/>
            <person name="Land M."/>
            <person name="Hauser L."/>
            <person name="Kyrpides N."/>
            <person name="Mikhailova N."/>
            <person name="Kerfeld C."/>
            <person name="Cannon G."/>
            <person name="Heinhort S."/>
        </authorList>
    </citation>
    <scope>NUCLEOTIDE SEQUENCE [LARGE SCALE GENOMIC DNA]</scope>
    <source>
        <strain evidence="10">ATCC 23641 / c2</strain>
    </source>
</reference>
<evidence type="ECO:0000256" key="7">
    <source>
        <dbReference type="ARBA" id="ARBA00024031"/>
    </source>
</evidence>
<dbReference type="RefSeq" id="WP_012825054.1">
    <property type="nucleotide sequence ID" value="NC_013422.1"/>
</dbReference>
<dbReference type="Pfam" id="PF13379">
    <property type="entry name" value="NMT1_2"/>
    <property type="match status" value="1"/>
</dbReference>
<dbReference type="GO" id="GO:0012505">
    <property type="term" value="C:endomembrane system"/>
    <property type="evidence" value="ECO:0007669"/>
    <property type="project" value="UniProtKB-SubCell"/>
</dbReference>
<evidence type="ECO:0000256" key="8">
    <source>
        <dbReference type="SAM" id="MobiDB-lite"/>
    </source>
</evidence>
<accession>D0KWB9</accession>
<dbReference type="EMBL" id="CP001801">
    <property type="protein sequence ID" value="ACX97022.1"/>
    <property type="molecule type" value="Genomic_DNA"/>
</dbReference>
<dbReference type="STRING" id="555778.Hneap_2206"/>
<keyword evidence="3" id="KW-1003">Cell membrane</keyword>
<evidence type="ECO:0000256" key="2">
    <source>
        <dbReference type="ARBA" id="ARBA00022448"/>
    </source>
</evidence>
<keyword evidence="6" id="KW-0472">Membrane</keyword>
<dbReference type="NCBIfam" id="TIGR01409">
    <property type="entry name" value="TAT_signal_seq"/>
    <property type="match status" value="1"/>
</dbReference>
<evidence type="ECO:0000256" key="5">
    <source>
        <dbReference type="ARBA" id="ARBA00022729"/>
    </source>
</evidence>
<keyword evidence="5" id="KW-0732">Signal</keyword>
<organism evidence="9 10">
    <name type="scientific">Halothiobacillus neapolitanus (strain ATCC 23641 / DSM 15147 / CIP 104769 / NCIMB 8539 / c2)</name>
    <name type="common">Thiobacillus neapolitanus</name>
    <dbReference type="NCBI Taxonomy" id="555778"/>
    <lineage>
        <taxon>Bacteria</taxon>
        <taxon>Pseudomonadati</taxon>
        <taxon>Pseudomonadota</taxon>
        <taxon>Gammaproteobacteria</taxon>
        <taxon>Chromatiales</taxon>
        <taxon>Halothiobacillaceae</taxon>
        <taxon>Halothiobacillus</taxon>
    </lineage>
</organism>
<feature type="region of interest" description="Disordered" evidence="8">
    <location>
        <begin position="23"/>
        <end position="46"/>
    </location>
</feature>
<dbReference type="Proteomes" id="UP000009102">
    <property type="component" value="Chromosome"/>
</dbReference>
<sequence length="457" mass="50763">MSAFKNPFDPTIRFKKGCSCGQHASQSEHDAQAASTPEPREEESALNRVIESTLVRSIFPHDETRRNFLKAVGAGTAMAALSSLFPLGAAQALAAEGGPLEKKNLKVGFVPITCATPIIMAKPMGFYEREGLNVDIIKTAGWALVRDKVLNNEYDASHMLSPMPIAASMGLGSKTNETFVATIQNINGQAITMHIKHKDNRDPKNWKGMKFGIPFDYSMHNMLLRYYLAEHGIDPDKDVQLTIISPPDMVANLRAGNIDGFLGPEPFNQRAVYEGFAFIQVLSKDIWDGHPCCAFGVTESFVKENPNTFSALFRAIANATVYAHKQENRPAIIEAIAPANYLNQPIPVLQQVMTGKFADGLGNIRDVPGRADFDPFPWQSMGVWMLTQLKRWGYIKQDIDYKQIAEQVFLATDARTRLREMGLSAPDSNYENHTIMGKVFDPSQPKAYLDSFSIRRT</sequence>
<evidence type="ECO:0000313" key="9">
    <source>
        <dbReference type="EMBL" id="ACX97022.1"/>
    </source>
</evidence>
<dbReference type="SUPFAM" id="SSF53850">
    <property type="entry name" value="Periplasmic binding protein-like II"/>
    <property type="match status" value="1"/>
</dbReference>
<protein>
    <submittedName>
        <fullName evidence="9">Putative nitrate transporter component, NrtA</fullName>
    </submittedName>
</protein>
<dbReference type="OrthoDB" id="9815454at2"/>
<evidence type="ECO:0000256" key="4">
    <source>
        <dbReference type="ARBA" id="ARBA00022519"/>
    </source>
</evidence>
<dbReference type="InterPro" id="IPR006311">
    <property type="entry name" value="TAT_signal"/>
</dbReference>
<keyword evidence="2" id="KW-0813">Transport</keyword>
<dbReference type="InterPro" id="IPR044527">
    <property type="entry name" value="NrtA/CpmA_ABC-bd_dom"/>
</dbReference>
<comment type="subcellular location">
    <subcellularLocation>
        <location evidence="1">Endomembrane system</location>
    </subcellularLocation>
</comment>
<evidence type="ECO:0000256" key="3">
    <source>
        <dbReference type="ARBA" id="ARBA00022475"/>
    </source>
</evidence>
<evidence type="ECO:0000256" key="1">
    <source>
        <dbReference type="ARBA" id="ARBA00004308"/>
    </source>
</evidence>
<dbReference type="CDD" id="cd13553">
    <property type="entry name" value="PBP2_NrtA_CpmA_like"/>
    <property type="match status" value="1"/>
</dbReference>
<dbReference type="PROSITE" id="PS51318">
    <property type="entry name" value="TAT"/>
    <property type="match status" value="1"/>
</dbReference>
<dbReference type="KEGG" id="hna:Hneap_2206"/>
<evidence type="ECO:0000256" key="6">
    <source>
        <dbReference type="ARBA" id="ARBA00023136"/>
    </source>
</evidence>
<dbReference type="Gene3D" id="3.40.190.10">
    <property type="entry name" value="Periplasmic binding protein-like II"/>
    <property type="match status" value="2"/>
</dbReference>